<dbReference type="GO" id="GO:0120170">
    <property type="term" value="F:intraciliary transport particle B binding"/>
    <property type="evidence" value="ECO:0007669"/>
    <property type="project" value="TreeGrafter"/>
</dbReference>
<dbReference type="InterPro" id="IPR030511">
    <property type="entry name" value="TTC26"/>
</dbReference>
<organism evidence="5 6">
    <name type="scientific">Reticulomyxa filosa</name>
    <dbReference type="NCBI Taxonomy" id="46433"/>
    <lineage>
        <taxon>Eukaryota</taxon>
        <taxon>Sar</taxon>
        <taxon>Rhizaria</taxon>
        <taxon>Retaria</taxon>
        <taxon>Foraminifera</taxon>
        <taxon>Monothalamids</taxon>
        <taxon>Reticulomyxidae</taxon>
        <taxon>Reticulomyxa</taxon>
    </lineage>
</organism>
<dbReference type="GO" id="GO:0097546">
    <property type="term" value="C:ciliary base"/>
    <property type="evidence" value="ECO:0007669"/>
    <property type="project" value="TreeGrafter"/>
</dbReference>
<name>X6N1A1_RETFI</name>
<evidence type="ECO:0000313" key="5">
    <source>
        <dbReference type="EMBL" id="ETO19688.1"/>
    </source>
</evidence>
<dbReference type="PANTHER" id="PTHR14781">
    <property type="entry name" value="INTRAFLAGELLAR TRANSPORT PROTEIN 56"/>
    <property type="match status" value="1"/>
</dbReference>
<dbReference type="PANTHER" id="PTHR14781:SF0">
    <property type="entry name" value="INTRAFLAGELLAR TRANSPORT PROTEIN 56"/>
    <property type="match status" value="1"/>
</dbReference>
<comment type="subcellular location">
    <subcellularLocation>
        <location evidence="1">Cell projection</location>
        <location evidence="1">Cilium</location>
    </subcellularLocation>
</comment>
<proteinExistence type="predicted"/>
<evidence type="ECO:0000256" key="3">
    <source>
        <dbReference type="ARBA" id="ARBA00022803"/>
    </source>
</evidence>
<evidence type="ECO:0000313" key="6">
    <source>
        <dbReference type="Proteomes" id="UP000023152"/>
    </source>
</evidence>
<reference evidence="5 6" key="1">
    <citation type="journal article" date="2013" name="Curr. Biol.">
        <title>The Genome of the Foraminiferan Reticulomyxa filosa.</title>
        <authorList>
            <person name="Glockner G."/>
            <person name="Hulsmann N."/>
            <person name="Schleicher M."/>
            <person name="Noegel A.A."/>
            <person name="Eichinger L."/>
            <person name="Gallinger C."/>
            <person name="Pawlowski J."/>
            <person name="Sierra R."/>
            <person name="Euteneuer U."/>
            <person name="Pillet L."/>
            <person name="Moustafa A."/>
            <person name="Platzer M."/>
            <person name="Groth M."/>
            <person name="Szafranski K."/>
            <person name="Schliwa M."/>
        </authorList>
    </citation>
    <scope>NUCLEOTIDE SEQUENCE [LARGE SCALE GENOMIC DNA]</scope>
</reference>
<dbReference type="GO" id="GO:0036064">
    <property type="term" value="C:ciliary basal body"/>
    <property type="evidence" value="ECO:0007669"/>
    <property type="project" value="TreeGrafter"/>
</dbReference>
<evidence type="ECO:0000256" key="2">
    <source>
        <dbReference type="ARBA" id="ARBA00022737"/>
    </source>
</evidence>
<keyword evidence="6" id="KW-1185">Reference proteome</keyword>
<dbReference type="EMBL" id="ASPP01013397">
    <property type="protein sequence ID" value="ETO19688.1"/>
    <property type="molecule type" value="Genomic_DNA"/>
</dbReference>
<keyword evidence="4" id="KW-0966">Cell projection</keyword>
<dbReference type="GO" id="GO:0035735">
    <property type="term" value="P:intraciliary transport involved in cilium assembly"/>
    <property type="evidence" value="ECO:0007669"/>
    <property type="project" value="TreeGrafter"/>
</dbReference>
<dbReference type="GO" id="GO:0030992">
    <property type="term" value="C:intraciliary transport particle B"/>
    <property type="evidence" value="ECO:0007669"/>
    <property type="project" value="TreeGrafter"/>
</dbReference>
<dbReference type="AlphaFoldDB" id="X6N1A1"/>
<dbReference type="Proteomes" id="UP000023152">
    <property type="component" value="Unassembled WGS sequence"/>
</dbReference>
<evidence type="ECO:0000256" key="1">
    <source>
        <dbReference type="ARBA" id="ARBA00004138"/>
    </source>
</evidence>
<comment type="caution">
    <text evidence="5">The sequence shown here is derived from an EMBL/GenBank/DDBJ whole genome shotgun (WGS) entry which is preliminary data.</text>
</comment>
<protein>
    <submittedName>
        <fullName evidence="5">Uncharacterized protein</fullName>
    </submittedName>
</protein>
<evidence type="ECO:0000256" key="4">
    <source>
        <dbReference type="ARBA" id="ARBA00023273"/>
    </source>
</evidence>
<dbReference type="OrthoDB" id="95390at2759"/>
<accession>X6N1A1</accession>
<keyword evidence="3" id="KW-0802">TPR repeat</keyword>
<gene>
    <name evidence="5" type="ORF">RFI_17542</name>
</gene>
<keyword evidence="2" id="KW-0677">Repeat</keyword>
<sequence length="178" mass="19977">MSVSNADNPYYDLIRHNLVVFRNGENALDVLPPLMDDIPEARLNLVIHYLKNGDHVKAYQLMTQVHKPRSATEYILKAVVTVLMAQAQTQSQTHFGAHMLATNVQEKTGLGHAAKLFQLVGESESEINTISGRQCMASYHMLTHSYENVIIYLDSIKDFVSSTDGGLVLFLFQKKVNK</sequence>
<dbReference type="GO" id="GO:0035720">
    <property type="term" value="P:intraciliary anterograde transport"/>
    <property type="evidence" value="ECO:0007669"/>
    <property type="project" value="TreeGrafter"/>
</dbReference>